<dbReference type="GO" id="GO:0016763">
    <property type="term" value="F:pentosyltransferase activity"/>
    <property type="evidence" value="ECO:0007669"/>
    <property type="project" value="UniProtKB-ARBA"/>
</dbReference>
<evidence type="ECO:0000256" key="3">
    <source>
        <dbReference type="ARBA" id="ARBA00022679"/>
    </source>
</evidence>
<name>A0AAV6K2F1_9ERIC</name>
<dbReference type="InterPro" id="IPR049625">
    <property type="entry name" value="Glyco_transf_61_cat"/>
</dbReference>
<dbReference type="Proteomes" id="UP000823749">
    <property type="component" value="Chromosome 6"/>
</dbReference>
<dbReference type="GO" id="GO:0000139">
    <property type="term" value="C:Golgi membrane"/>
    <property type="evidence" value="ECO:0007669"/>
    <property type="project" value="UniProtKB-SubCell"/>
</dbReference>
<protein>
    <recommendedName>
        <fullName evidence="5">Glycosyltransferase 61 catalytic domain-containing protein</fullName>
    </recommendedName>
</protein>
<comment type="caution">
    <text evidence="6">The sequence shown here is derived from an EMBL/GenBank/DDBJ whole genome shotgun (WGS) entry which is preliminary data.</text>
</comment>
<dbReference type="InterPro" id="IPR007657">
    <property type="entry name" value="Glycosyltransferase_61"/>
</dbReference>
<feature type="domain" description="Glycosyltransferase 61 catalytic" evidence="5">
    <location>
        <begin position="2"/>
        <end position="64"/>
    </location>
</feature>
<dbReference type="EMBL" id="JACTNZ010000006">
    <property type="protein sequence ID" value="KAG5546579.1"/>
    <property type="molecule type" value="Genomic_DNA"/>
</dbReference>
<evidence type="ECO:0000256" key="1">
    <source>
        <dbReference type="ARBA" id="ARBA00004323"/>
    </source>
</evidence>
<keyword evidence="2" id="KW-0328">Glycosyltransferase</keyword>
<dbReference type="Pfam" id="PF04577">
    <property type="entry name" value="Glyco_transf_61"/>
    <property type="match status" value="1"/>
</dbReference>
<evidence type="ECO:0000313" key="7">
    <source>
        <dbReference type="Proteomes" id="UP000823749"/>
    </source>
</evidence>
<keyword evidence="3" id="KW-0808">Transferase</keyword>
<keyword evidence="4" id="KW-0325">Glycoprotein</keyword>
<evidence type="ECO:0000256" key="2">
    <source>
        <dbReference type="ARBA" id="ARBA00022676"/>
    </source>
</evidence>
<evidence type="ECO:0000256" key="4">
    <source>
        <dbReference type="ARBA" id="ARBA00023180"/>
    </source>
</evidence>
<keyword evidence="7" id="KW-1185">Reference proteome</keyword>
<sequence>MFLNEDEVLTMMRALGFTVVVAKRNTLAHLDKVAEMLNPCSVLVGAHGAGLTNGVFLSEGAVMVQVVGLGLGKLLRSAS</sequence>
<dbReference type="PANTHER" id="PTHR20961:SF108">
    <property type="entry name" value="GLYCOSYLTRANSFERASE"/>
    <property type="match status" value="1"/>
</dbReference>
<evidence type="ECO:0000259" key="5">
    <source>
        <dbReference type="Pfam" id="PF04577"/>
    </source>
</evidence>
<dbReference type="PANTHER" id="PTHR20961">
    <property type="entry name" value="GLYCOSYLTRANSFERASE"/>
    <property type="match status" value="1"/>
</dbReference>
<accession>A0AAV6K2F1</accession>
<gene>
    <name evidence="6" type="ORF">RHGRI_018675</name>
</gene>
<comment type="subcellular location">
    <subcellularLocation>
        <location evidence="1">Golgi apparatus membrane</location>
        <topology evidence="1">Single-pass type II membrane protein</topology>
    </subcellularLocation>
</comment>
<organism evidence="6 7">
    <name type="scientific">Rhododendron griersonianum</name>
    <dbReference type="NCBI Taxonomy" id="479676"/>
    <lineage>
        <taxon>Eukaryota</taxon>
        <taxon>Viridiplantae</taxon>
        <taxon>Streptophyta</taxon>
        <taxon>Embryophyta</taxon>
        <taxon>Tracheophyta</taxon>
        <taxon>Spermatophyta</taxon>
        <taxon>Magnoliopsida</taxon>
        <taxon>eudicotyledons</taxon>
        <taxon>Gunneridae</taxon>
        <taxon>Pentapetalae</taxon>
        <taxon>asterids</taxon>
        <taxon>Ericales</taxon>
        <taxon>Ericaceae</taxon>
        <taxon>Ericoideae</taxon>
        <taxon>Rhodoreae</taxon>
        <taxon>Rhododendron</taxon>
    </lineage>
</organism>
<proteinExistence type="predicted"/>
<evidence type="ECO:0000313" key="6">
    <source>
        <dbReference type="EMBL" id="KAG5546579.1"/>
    </source>
</evidence>
<dbReference type="AlphaFoldDB" id="A0AAV6K2F1"/>
<reference evidence="6 7" key="1">
    <citation type="submission" date="2020-08" db="EMBL/GenBank/DDBJ databases">
        <title>Plant Genome Project.</title>
        <authorList>
            <person name="Zhang R.-G."/>
        </authorList>
    </citation>
    <scope>NUCLEOTIDE SEQUENCE [LARGE SCALE GENOMIC DNA]</scope>
    <source>
        <strain evidence="6">WSP0</strain>
        <tissue evidence="6">Leaf</tissue>
    </source>
</reference>